<dbReference type="PANTHER" id="PTHR43096:SF52">
    <property type="entry name" value="DNAJ HOMOLOG 1, MITOCHONDRIAL-RELATED"/>
    <property type="match status" value="1"/>
</dbReference>
<dbReference type="GO" id="GO:0031072">
    <property type="term" value="F:heat shock protein binding"/>
    <property type="evidence" value="ECO:0007669"/>
    <property type="project" value="InterPro"/>
</dbReference>
<gene>
    <name evidence="8" type="ORF">LCGC14_0568970</name>
</gene>
<dbReference type="InterPro" id="IPR002939">
    <property type="entry name" value="DnaJ_C"/>
</dbReference>
<protein>
    <recommendedName>
        <fullName evidence="9">J domain-containing protein</fullName>
    </recommendedName>
</protein>
<evidence type="ECO:0000256" key="2">
    <source>
        <dbReference type="ARBA" id="ARBA00022737"/>
    </source>
</evidence>
<dbReference type="CDD" id="cd10719">
    <property type="entry name" value="DnaJ_zf"/>
    <property type="match status" value="1"/>
</dbReference>
<dbReference type="PRINTS" id="PR00625">
    <property type="entry name" value="JDOMAIN"/>
</dbReference>
<dbReference type="Pfam" id="PF00226">
    <property type="entry name" value="DnaJ"/>
    <property type="match status" value="1"/>
</dbReference>
<evidence type="ECO:0000259" key="6">
    <source>
        <dbReference type="PROSITE" id="PS50076"/>
    </source>
</evidence>
<dbReference type="InterPro" id="IPR018253">
    <property type="entry name" value="DnaJ_domain_CS"/>
</dbReference>
<dbReference type="SMART" id="SM00271">
    <property type="entry name" value="DnaJ"/>
    <property type="match status" value="1"/>
</dbReference>
<dbReference type="Gene3D" id="1.10.287.110">
    <property type="entry name" value="DnaJ domain"/>
    <property type="match status" value="1"/>
</dbReference>
<dbReference type="PANTHER" id="PTHR43096">
    <property type="entry name" value="DNAJ HOMOLOG 1, MITOCHONDRIAL-RELATED"/>
    <property type="match status" value="1"/>
</dbReference>
<dbReference type="HAMAP" id="MF_01152">
    <property type="entry name" value="DnaJ"/>
    <property type="match status" value="1"/>
</dbReference>
<dbReference type="PROSITE" id="PS00636">
    <property type="entry name" value="DNAJ_1"/>
    <property type="match status" value="1"/>
</dbReference>
<accession>A0A0F9RPT3</accession>
<dbReference type="Gene3D" id="2.60.260.20">
    <property type="entry name" value="Urease metallochaperone UreE, N-terminal domain"/>
    <property type="match status" value="2"/>
</dbReference>
<dbReference type="GO" id="GO:0051082">
    <property type="term" value="F:unfolded protein binding"/>
    <property type="evidence" value="ECO:0007669"/>
    <property type="project" value="InterPro"/>
</dbReference>
<keyword evidence="3" id="KW-0863">Zinc-finger</keyword>
<evidence type="ECO:0008006" key="9">
    <source>
        <dbReference type="Google" id="ProtNLM"/>
    </source>
</evidence>
<dbReference type="InterPro" id="IPR012724">
    <property type="entry name" value="DnaJ"/>
</dbReference>
<dbReference type="AlphaFoldDB" id="A0A0F9RPT3"/>
<evidence type="ECO:0000256" key="3">
    <source>
        <dbReference type="ARBA" id="ARBA00022771"/>
    </source>
</evidence>
<proteinExistence type="inferred from homology"/>
<dbReference type="InterPro" id="IPR008971">
    <property type="entry name" value="HSP40/DnaJ_pept-bd"/>
</dbReference>
<dbReference type="FunFam" id="1.10.287.110:FF:000034">
    <property type="entry name" value="Chaperone protein DnaJ"/>
    <property type="match status" value="1"/>
</dbReference>
<keyword evidence="2" id="KW-0677">Repeat</keyword>
<dbReference type="GO" id="GO:0005524">
    <property type="term" value="F:ATP binding"/>
    <property type="evidence" value="ECO:0007669"/>
    <property type="project" value="InterPro"/>
</dbReference>
<dbReference type="EMBL" id="LAZR01000832">
    <property type="protein sequence ID" value="KKN56754.1"/>
    <property type="molecule type" value="Genomic_DNA"/>
</dbReference>
<feature type="domain" description="J" evidence="6">
    <location>
        <begin position="4"/>
        <end position="69"/>
    </location>
</feature>
<evidence type="ECO:0000256" key="5">
    <source>
        <dbReference type="ARBA" id="ARBA00023186"/>
    </source>
</evidence>
<keyword evidence="4" id="KW-0862">Zinc</keyword>
<dbReference type="Pfam" id="PF00684">
    <property type="entry name" value="DnaJ_CXXCXGXG"/>
    <property type="match status" value="1"/>
</dbReference>
<dbReference type="GO" id="GO:0005737">
    <property type="term" value="C:cytoplasm"/>
    <property type="evidence" value="ECO:0007669"/>
    <property type="project" value="TreeGrafter"/>
</dbReference>
<dbReference type="CDD" id="cd10747">
    <property type="entry name" value="DnaJ_C"/>
    <property type="match status" value="1"/>
</dbReference>
<dbReference type="PROSITE" id="PS50076">
    <property type="entry name" value="DNAJ_2"/>
    <property type="match status" value="1"/>
</dbReference>
<evidence type="ECO:0000313" key="8">
    <source>
        <dbReference type="EMBL" id="KKN56754.1"/>
    </source>
</evidence>
<evidence type="ECO:0000256" key="1">
    <source>
        <dbReference type="ARBA" id="ARBA00022723"/>
    </source>
</evidence>
<dbReference type="GO" id="GO:0008270">
    <property type="term" value="F:zinc ion binding"/>
    <property type="evidence" value="ECO:0007669"/>
    <property type="project" value="UniProtKB-KW"/>
</dbReference>
<comment type="caution">
    <text evidence="8">The sequence shown here is derived from an EMBL/GenBank/DDBJ whole genome shotgun (WGS) entry which is preliminary data.</text>
</comment>
<keyword evidence="1" id="KW-0479">Metal-binding</keyword>
<dbReference type="GO" id="GO:0042026">
    <property type="term" value="P:protein refolding"/>
    <property type="evidence" value="ECO:0007669"/>
    <property type="project" value="TreeGrafter"/>
</dbReference>
<dbReference type="InterPro" id="IPR001623">
    <property type="entry name" value="DnaJ_domain"/>
</dbReference>
<dbReference type="CDD" id="cd06257">
    <property type="entry name" value="DnaJ"/>
    <property type="match status" value="1"/>
</dbReference>
<dbReference type="PROSITE" id="PS51188">
    <property type="entry name" value="ZF_CR"/>
    <property type="match status" value="1"/>
</dbReference>
<dbReference type="InterPro" id="IPR001305">
    <property type="entry name" value="HSP_DnaJ_Cys-rich_dom"/>
</dbReference>
<dbReference type="SUPFAM" id="SSF57938">
    <property type="entry name" value="DnaJ/Hsp40 cysteine-rich domain"/>
    <property type="match status" value="1"/>
</dbReference>
<dbReference type="SUPFAM" id="SSF49493">
    <property type="entry name" value="HSP40/DnaJ peptide-binding domain"/>
    <property type="match status" value="2"/>
</dbReference>
<dbReference type="Pfam" id="PF01556">
    <property type="entry name" value="DnaJ_C"/>
    <property type="match status" value="1"/>
</dbReference>
<dbReference type="NCBIfam" id="NF008035">
    <property type="entry name" value="PRK10767.1"/>
    <property type="match status" value="1"/>
</dbReference>
<keyword evidence="5" id="KW-0143">Chaperone</keyword>
<dbReference type="SUPFAM" id="SSF46565">
    <property type="entry name" value="Chaperone J-domain"/>
    <property type="match status" value="1"/>
</dbReference>
<organism evidence="8">
    <name type="scientific">marine sediment metagenome</name>
    <dbReference type="NCBI Taxonomy" id="412755"/>
    <lineage>
        <taxon>unclassified sequences</taxon>
        <taxon>metagenomes</taxon>
        <taxon>ecological metagenomes</taxon>
    </lineage>
</organism>
<evidence type="ECO:0000256" key="4">
    <source>
        <dbReference type="ARBA" id="ARBA00022833"/>
    </source>
</evidence>
<dbReference type="Gene3D" id="2.10.230.10">
    <property type="entry name" value="Heat shock protein DnaJ, cysteine-rich domain"/>
    <property type="match status" value="1"/>
</dbReference>
<dbReference type="NCBIfam" id="TIGR02349">
    <property type="entry name" value="DnaJ_bact"/>
    <property type="match status" value="1"/>
</dbReference>
<reference evidence="8" key="1">
    <citation type="journal article" date="2015" name="Nature">
        <title>Complex archaea that bridge the gap between prokaryotes and eukaryotes.</title>
        <authorList>
            <person name="Spang A."/>
            <person name="Saw J.H."/>
            <person name="Jorgensen S.L."/>
            <person name="Zaremba-Niedzwiedzka K."/>
            <person name="Martijn J."/>
            <person name="Lind A.E."/>
            <person name="van Eijk R."/>
            <person name="Schleper C."/>
            <person name="Guy L."/>
            <person name="Ettema T.J."/>
        </authorList>
    </citation>
    <scope>NUCLEOTIDE SEQUENCE</scope>
</reference>
<dbReference type="FunFam" id="2.60.260.20:FF:000005">
    <property type="entry name" value="Chaperone protein dnaJ 1, mitochondrial"/>
    <property type="match status" value="1"/>
</dbReference>
<sequence length="368" mass="40146">MDKDYYKTLGVDRKATLSDIKKSYRKLARKYHPDLNPGDKTSETKFKEIQEAYSVLSDPKKKGQYDQFGFAGDAPPRGPQYRTNTSGFEGFDFSGFGTSSFSNVFENIFGSTAQRTYQRAERGEDLRYKMKVGFMDAIHGLKTRIKLTRMVACPTCSGAGYMQKSGQQACPVCGGSGRSTIQRGSMKFSGTCPSCGGTGRTPGQECSMCHGHGLIQKIELISVRIPGGVNTGSTVRIPGKGNAGRMGGPSGDLFITIESASHPFFSRKGSNIYVKIPITVPEATLGAKIEVPTLSGNTTIKVPPGTKSGQKFRIRAKGAPLCGKKARGDQFVEVSIVPPPFNDERTRELMRELEKISPQNPREKMVIH</sequence>
<dbReference type="GO" id="GO:0009408">
    <property type="term" value="P:response to heat"/>
    <property type="evidence" value="ECO:0007669"/>
    <property type="project" value="InterPro"/>
</dbReference>
<evidence type="ECO:0000259" key="7">
    <source>
        <dbReference type="PROSITE" id="PS51188"/>
    </source>
</evidence>
<dbReference type="InterPro" id="IPR036869">
    <property type="entry name" value="J_dom_sf"/>
</dbReference>
<name>A0A0F9RPT3_9ZZZZ</name>
<feature type="domain" description="CR-type" evidence="7">
    <location>
        <begin position="140"/>
        <end position="218"/>
    </location>
</feature>
<dbReference type="InterPro" id="IPR036410">
    <property type="entry name" value="HSP_DnaJ_Cys-rich_dom_sf"/>
</dbReference>